<evidence type="ECO:0000313" key="3">
    <source>
        <dbReference type="Proteomes" id="UP001209553"/>
    </source>
</evidence>
<name>A0ABT2QSH9_9STAP</name>
<dbReference type="SUPFAM" id="SSF51445">
    <property type="entry name" value="(Trans)glycosidases"/>
    <property type="match status" value="1"/>
</dbReference>
<evidence type="ECO:0000259" key="1">
    <source>
        <dbReference type="Pfam" id="PF13200"/>
    </source>
</evidence>
<evidence type="ECO:0000313" key="2">
    <source>
        <dbReference type="EMBL" id="MCU5746938.1"/>
    </source>
</evidence>
<dbReference type="Gene3D" id="3.20.20.80">
    <property type="entry name" value="Glycosidases"/>
    <property type="match status" value="1"/>
</dbReference>
<gene>
    <name evidence="2" type="ORF">N9R04_09635</name>
</gene>
<dbReference type="InterPro" id="IPR025275">
    <property type="entry name" value="DUF4015"/>
</dbReference>
<organism evidence="2 3">
    <name type="scientific">Staphylococcus marylandisciuri</name>
    <dbReference type="NCBI Taxonomy" id="2981529"/>
    <lineage>
        <taxon>Bacteria</taxon>
        <taxon>Bacillati</taxon>
        <taxon>Bacillota</taxon>
        <taxon>Bacilli</taxon>
        <taxon>Bacillales</taxon>
        <taxon>Staphylococcaceae</taxon>
        <taxon>Staphylococcus</taxon>
    </lineage>
</organism>
<dbReference type="InterPro" id="IPR017853">
    <property type="entry name" value="GH"/>
</dbReference>
<keyword evidence="2" id="KW-0378">Hydrolase</keyword>
<reference evidence="2 3" key="1">
    <citation type="journal article" date="2023" name="Int. J. Syst. Evol. Microbiol.">
        <title>Streptococcus sciuri sp. nov., Staphylococcus marylandisciuri sp. nov. and Staphylococcus americanisciuri sp. nov., isolated from faeces of eastern grey squirrel (Sciurus carolinensis).</title>
        <authorList>
            <person name="Volokhov D.V."/>
            <person name="Zagorodnyaya T.A."/>
            <person name="Furtak V.A."/>
            <person name="Nattanmai G."/>
            <person name="Randall L."/>
            <person name="Jose S."/>
            <person name="Gao Y."/>
            <person name="Eisenberg T."/>
            <person name="Delmonte P."/>
            <person name="Blom J."/>
            <person name="Mitchell K.K."/>
        </authorList>
    </citation>
    <scope>NUCLEOTIDE SEQUENCE [LARGE SCALE GENOMIC DNA]</scope>
    <source>
        <strain evidence="2 3">SQ8-PEA</strain>
    </source>
</reference>
<dbReference type="EMBL" id="JAOPKZ010000017">
    <property type="protein sequence ID" value="MCU5746938.1"/>
    <property type="molecule type" value="Genomic_DNA"/>
</dbReference>
<dbReference type="Pfam" id="PF13200">
    <property type="entry name" value="DUF4015"/>
    <property type="match status" value="1"/>
</dbReference>
<dbReference type="RefSeq" id="WP_262856636.1">
    <property type="nucleotide sequence ID" value="NZ_JAOPKZ010000017.1"/>
</dbReference>
<proteinExistence type="predicted"/>
<feature type="domain" description="DUF4015" evidence="1">
    <location>
        <begin position="50"/>
        <end position="374"/>
    </location>
</feature>
<keyword evidence="3" id="KW-1185">Reference proteome</keyword>
<dbReference type="PROSITE" id="PS51257">
    <property type="entry name" value="PROKAR_LIPOPROTEIN"/>
    <property type="match status" value="1"/>
</dbReference>
<comment type="caution">
    <text evidence="2">The sequence shown here is derived from an EMBL/GenBank/DDBJ whole genome shotgun (WGS) entry which is preliminary data.</text>
</comment>
<dbReference type="Proteomes" id="UP001209553">
    <property type="component" value="Unassembled WGS sequence"/>
</dbReference>
<sequence>MKRTLTALAAGLLLLSACDNQTDSKKNSSSTASQDSQNYKVTYPKDGVKGIYVAPGSLQGKKFDELIHFINHTELNAMVIDVKDDTGNITMDLNSSNKLIKKNTSETVKLKKLMKTLKDNHIYSIARIVTFKDSKLAEEHPEWSFKQKNGDVWQSDGGDKFINPFSKEVQDYNIAVAKAAGQAGFSEVQFDYVRFPEGFENMDEQLDYTTGSFKENDSDHTEQRVKAITGFLKKAHEELHQLDVKTGADVFGYSATVKEAPGIGQSFPKIASNVDIISSMIYPSHWSPNDFGLAHPDLEPYKTVDKYLEKENEVLKKAGKHKPQSRPWLQDFTASYLGAGNYKEYDAKAVEDQIRALKDHGINEFLLWDASNDYTKGVDYTPDKSK</sequence>
<accession>A0ABT2QSH9</accession>
<dbReference type="GO" id="GO:0016787">
    <property type="term" value="F:hydrolase activity"/>
    <property type="evidence" value="ECO:0007669"/>
    <property type="project" value="UniProtKB-KW"/>
</dbReference>
<protein>
    <submittedName>
        <fullName evidence="2">Glycoside hydrolase</fullName>
    </submittedName>
</protein>